<dbReference type="Proteomes" id="UP000035199">
    <property type="component" value="Chromosome"/>
</dbReference>
<evidence type="ECO:0000256" key="2">
    <source>
        <dbReference type="ARBA" id="ARBA00007935"/>
    </source>
</evidence>
<dbReference type="CDD" id="cd06550">
    <property type="entry name" value="TM_ABC_iron-siderophores_like"/>
    <property type="match status" value="1"/>
</dbReference>
<dbReference type="InterPro" id="IPR037294">
    <property type="entry name" value="ABC_BtuC-like"/>
</dbReference>
<dbReference type="PATRIC" id="fig|571915.4.peg.78"/>
<proteinExistence type="inferred from homology"/>
<evidence type="ECO:0000313" key="10">
    <source>
        <dbReference type="Proteomes" id="UP000035199"/>
    </source>
</evidence>
<organism evidence="9 10">
    <name type="scientific">Corynebacterium mustelae</name>
    <dbReference type="NCBI Taxonomy" id="571915"/>
    <lineage>
        <taxon>Bacteria</taxon>
        <taxon>Bacillati</taxon>
        <taxon>Actinomycetota</taxon>
        <taxon>Actinomycetes</taxon>
        <taxon>Mycobacteriales</taxon>
        <taxon>Corynebacteriaceae</taxon>
        <taxon>Corynebacterium</taxon>
    </lineage>
</organism>
<protein>
    <submittedName>
        <fullName evidence="9">ABC-type enterobactin transport system, permease component</fullName>
    </submittedName>
</protein>
<dbReference type="GO" id="GO:0022857">
    <property type="term" value="F:transmembrane transporter activity"/>
    <property type="evidence" value="ECO:0007669"/>
    <property type="project" value="InterPro"/>
</dbReference>
<evidence type="ECO:0000256" key="5">
    <source>
        <dbReference type="ARBA" id="ARBA00022692"/>
    </source>
</evidence>
<reference evidence="9 10" key="1">
    <citation type="journal article" date="2015" name="Genome Announc.">
        <title>Complete Genome Sequence of the Type Strain Corynebacterium mustelae DSM 45274, Isolated from Various Tissues of a Male Ferret with Lethal Sepsis.</title>
        <authorList>
            <person name="Ruckert C."/>
            <person name="Eimer J."/>
            <person name="Winkler A."/>
            <person name="Tauch A."/>
        </authorList>
    </citation>
    <scope>NUCLEOTIDE SEQUENCE [LARGE SCALE GENOMIC DNA]</scope>
    <source>
        <strain evidence="9 10">DSM 45274</strain>
    </source>
</reference>
<keyword evidence="3" id="KW-0813">Transport</keyword>
<reference evidence="10" key="2">
    <citation type="submission" date="2015-05" db="EMBL/GenBank/DDBJ databases">
        <title>Complete genome sequence of Corynebacterium mustelae DSM 45274, isolated from various tissues of a male ferret with lethal sepsis.</title>
        <authorList>
            <person name="Ruckert C."/>
            <person name="Albersmeier A."/>
            <person name="Winkler A."/>
            <person name="Tauch A."/>
        </authorList>
    </citation>
    <scope>NUCLEOTIDE SEQUENCE [LARGE SCALE GENOMIC DNA]</scope>
    <source>
        <strain evidence="10">DSM 45274</strain>
    </source>
</reference>
<keyword evidence="4" id="KW-1003">Cell membrane</keyword>
<sequence length="348" mass="36140">MTKTDFISELTFARNRRRMQFIRTFGLLFAVVVLGFFLYLMLGTRNFSLMQVIGVILGEHVPGANYAVGELRLPRASLAIAVGFSFGVAGYSFQSLLRNQLASPDIIGISSGASAAGVTAIVLLGWGQTAVSIAALVGALVTALGIYFLSATAAGGFAGTRLILIGIGISAMLMSVVSFVLSQAAVWDLATATRWLSGSLNGATWERTLPVVISCAVMLPFLAVQSHRLYLLRLGDDSASALGISVAATRLKVVIAAVFLVAIATASAGPVSFVAFMSGPIAMRISRPGPATLVVAGLVGAILVLFSDFIGQHLLGVRYPVGVITGILGAPFLVYLLIAQSGAKGSTV</sequence>
<keyword evidence="6 8" id="KW-1133">Transmembrane helix</keyword>
<feature type="transmembrane region" description="Helical" evidence="8">
    <location>
        <begin position="21"/>
        <end position="42"/>
    </location>
</feature>
<comment type="similarity">
    <text evidence="2">Belongs to the binding-protein-dependent transport system permease family. FecCD subfamily.</text>
</comment>
<dbReference type="EMBL" id="CP011542">
    <property type="protein sequence ID" value="AKK04433.1"/>
    <property type="molecule type" value="Genomic_DNA"/>
</dbReference>
<feature type="transmembrane region" description="Helical" evidence="8">
    <location>
        <begin position="162"/>
        <end position="187"/>
    </location>
</feature>
<evidence type="ECO:0000313" key="9">
    <source>
        <dbReference type="EMBL" id="AKK04433.1"/>
    </source>
</evidence>
<gene>
    <name evidence="9" type="ORF">CMUST_00380</name>
</gene>
<dbReference type="STRING" id="571915.CMUST_00380"/>
<comment type="subcellular location">
    <subcellularLocation>
        <location evidence="1">Cell membrane</location>
        <topology evidence="1">Multi-pass membrane protein</topology>
    </subcellularLocation>
</comment>
<dbReference type="PANTHER" id="PTHR30472">
    <property type="entry name" value="FERRIC ENTEROBACTIN TRANSPORT SYSTEM PERMEASE PROTEIN"/>
    <property type="match status" value="1"/>
</dbReference>
<dbReference type="GO" id="GO:0033214">
    <property type="term" value="P:siderophore-iron import into cell"/>
    <property type="evidence" value="ECO:0007669"/>
    <property type="project" value="TreeGrafter"/>
</dbReference>
<dbReference type="KEGG" id="cmv:CMUST_00380"/>
<accession>A0A0G3GY12</accession>
<evidence type="ECO:0000256" key="4">
    <source>
        <dbReference type="ARBA" id="ARBA00022475"/>
    </source>
</evidence>
<dbReference type="OrthoDB" id="4455417at2"/>
<feature type="transmembrane region" description="Helical" evidence="8">
    <location>
        <begin position="132"/>
        <end position="150"/>
    </location>
</feature>
<dbReference type="Gene3D" id="1.10.3470.10">
    <property type="entry name" value="ABC transporter involved in vitamin B12 uptake, BtuC"/>
    <property type="match status" value="1"/>
</dbReference>
<name>A0A0G3GY12_9CORY</name>
<evidence type="ECO:0000256" key="8">
    <source>
        <dbReference type="SAM" id="Phobius"/>
    </source>
</evidence>
<dbReference type="AlphaFoldDB" id="A0A0G3GY12"/>
<dbReference type="RefSeq" id="WP_047260855.1">
    <property type="nucleotide sequence ID" value="NZ_CP011542.1"/>
</dbReference>
<feature type="transmembrane region" description="Helical" evidence="8">
    <location>
        <begin position="76"/>
        <end position="94"/>
    </location>
</feature>
<dbReference type="PANTHER" id="PTHR30472:SF24">
    <property type="entry name" value="FERRIC ENTEROBACTIN TRANSPORT SYSTEM PERMEASE PROTEIN FEPG"/>
    <property type="match status" value="1"/>
</dbReference>
<evidence type="ECO:0000256" key="6">
    <source>
        <dbReference type="ARBA" id="ARBA00022989"/>
    </source>
</evidence>
<dbReference type="InterPro" id="IPR000522">
    <property type="entry name" value="ABC_transptr_permease_BtuC"/>
</dbReference>
<feature type="transmembrane region" description="Helical" evidence="8">
    <location>
        <begin position="289"/>
        <end position="307"/>
    </location>
</feature>
<evidence type="ECO:0000256" key="3">
    <source>
        <dbReference type="ARBA" id="ARBA00022448"/>
    </source>
</evidence>
<feature type="transmembrane region" description="Helical" evidence="8">
    <location>
        <begin position="253"/>
        <end position="277"/>
    </location>
</feature>
<keyword evidence="10" id="KW-1185">Reference proteome</keyword>
<keyword evidence="7 8" id="KW-0472">Membrane</keyword>
<feature type="transmembrane region" description="Helical" evidence="8">
    <location>
        <begin position="319"/>
        <end position="338"/>
    </location>
</feature>
<dbReference type="Pfam" id="PF01032">
    <property type="entry name" value="FecCD"/>
    <property type="match status" value="1"/>
</dbReference>
<evidence type="ECO:0000256" key="7">
    <source>
        <dbReference type="ARBA" id="ARBA00023136"/>
    </source>
</evidence>
<keyword evidence="5 8" id="KW-0812">Transmembrane</keyword>
<dbReference type="SUPFAM" id="SSF81345">
    <property type="entry name" value="ABC transporter involved in vitamin B12 uptake, BtuC"/>
    <property type="match status" value="1"/>
</dbReference>
<dbReference type="GO" id="GO:0005886">
    <property type="term" value="C:plasma membrane"/>
    <property type="evidence" value="ECO:0007669"/>
    <property type="project" value="UniProtKB-SubCell"/>
</dbReference>
<evidence type="ECO:0000256" key="1">
    <source>
        <dbReference type="ARBA" id="ARBA00004651"/>
    </source>
</evidence>
<feature type="transmembrane region" description="Helical" evidence="8">
    <location>
        <begin position="106"/>
        <end position="126"/>
    </location>
</feature>